<dbReference type="InterPro" id="IPR006016">
    <property type="entry name" value="UspA"/>
</dbReference>
<dbReference type="Pfam" id="PF00582">
    <property type="entry name" value="Usp"/>
    <property type="match status" value="1"/>
</dbReference>
<dbReference type="InParanoid" id="C8XFR8"/>
<evidence type="ECO:0000256" key="1">
    <source>
        <dbReference type="ARBA" id="ARBA00008791"/>
    </source>
</evidence>
<dbReference type="Proteomes" id="UP000002218">
    <property type="component" value="Chromosome"/>
</dbReference>
<dbReference type="RefSeq" id="WP_015746932.1">
    <property type="nucleotide sequence ID" value="NC_013235.1"/>
</dbReference>
<organism evidence="3 4">
    <name type="scientific">Nakamurella multipartita (strain ATCC 700099 / DSM 44233 / CIP 104796 / JCM 9543 / NBRC 105858 / Y-104)</name>
    <name type="common">Microsphaera multipartita</name>
    <dbReference type="NCBI Taxonomy" id="479431"/>
    <lineage>
        <taxon>Bacteria</taxon>
        <taxon>Bacillati</taxon>
        <taxon>Actinomycetota</taxon>
        <taxon>Actinomycetes</taxon>
        <taxon>Nakamurellales</taxon>
        <taxon>Nakamurellaceae</taxon>
        <taxon>Nakamurella</taxon>
    </lineage>
</organism>
<dbReference type="EMBL" id="CP001737">
    <property type="protein sequence ID" value="ACV78029.1"/>
    <property type="molecule type" value="Genomic_DNA"/>
</dbReference>
<feature type="domain" description="UspA" evidence="2">
    <location>
        <begin position="5"/>
        <end position="137"/>
    </location>
</feature>
<dbReference type="InterPro" id="IPR006015">
    <property type="entry name" value="Universal_stress_UspA"/>
</dbReference>
<dbReference type="STRING" id="479431.Namu_1638"/>
<dbReference type="HOGENOM" id="CLU_049301_9_5_11"/>
<dbReference type="KEGG" id="nml:Namu_1638"/>
<dbReference type="eggNOG" id="COG0589">
    <property type="taxonomic scope" value="Bacteria"/>
</dbReference>
<dbReference type="InterPro" id="IPR014729">
    <property type="entry name" value="Rossmann-like_a/b/a_fold"/>
</dbReference>
<evidence type="ECO:0000259" key="2">
    <source>
        <dbReference type="Pfam" id="PF00582"/>
    </source>
</evidence>
<dbReference type="SUPFAM" id="SSF52402">
    <property type="entry name" value="Adenine nucleotide alpha hydrolases-like"/>
    <property type="match status" value="1"/>
</dbReference>
<proteinExistence type="inferred from homology"/>
<name>C8XFR8_NAKMY</name>
<dbReference type="AlphaFoldDB" id="C8XFR8"/>
<reference evidence="4" key="1">
    <citation type="submission" date="2009-09" db="EMBL/GenBank/DDBJ databases">
        <title>The complete genome of Nakamurella multipartita DSM 44233.</title>
        <authorList>
            <consortium name="US DOE Joint Genome Institute (JGI-PGF)"/>
            <person name="Lucas S."/>
            <person name="Copeland A."/>
            <person name="Lapidus A."/>
            <person name="Glavina del Rio T."/>
            <person name="Dalin E."/>
            <person name="Tice H."/>
            <person name="Bruce D."/>
            <person name="Goodwin L."/>
            <person name="Pitluck S."/>
            <person name="Kyrpides N."/>
            <person name="Mavromatis K."/>
            <person name="Ivanova N."/>
            <person name="Ovchinnikova G."/>
            <person name="Sims D."/>
            <person name="Meincke L."/>
            <person name="Brettin T."/>
            <person name="Detter J.C."/>
            <person name="Han C."/>
            <person name="Larimer F."/>
            <person name="Land M."/>
            <person name="Hauser L."/>
            <person name="Markowitz V."/>
            <person name="Cheng J.-F."/>
            <person name="Hugenholtz P."/>
            <person name="Woyke T."/>
            <person name="Wu D."/>
            <person name="Klenk H.-P."/>
            <person name="Eisen J.A."/>
        </authorList>
    </citation>
    <scope>NUCLEOTIDE SEQUENCE [LARGE SCALE GENOMIC DNA]</scope>
    <source>
        <strain evidence="4">ATCC 700099 / DSM 44233 / CIP 104796 / JCM 9543 / NBRC 105858 / Y-104</strain>
    </source>
</reference>
<evidence type="ECO:0000313" key="4">
    <source>
        <dbReference type="Proteomes" id="UP000002218"/>
    </source>
</evidence>
<comment type="similarity">
    <text evidence="1">Belongs to the universal stress protein A family.</text>
</comment>
<dbReference type="PRINTS" id="PR01438">
    <property type="entry name" value="UNVRSLSTRESS"/>
</dbReference>
<sequence>MNAGIVVGIEGTPAGRAALEWAMREGMLRGRPVTVVHACGQPFGREVRAMSDVEARRASACMLDAAVAEAERAVGGKPEIIERSRHGAAAKILLEEAQDAELLVLGRGHRLSVVDVVGQSVSAECVRHAPCPVVIIPGSAATSP</sequence>
<gene>
    <name evidence="3" type="ordered locus">Namu_1638</name>
</gene>
<reference evidence="3 4" key="2">
    <citation type="journal article" date="2010" name="Stand. Genomic Sci.">
        <title>Complete genome sequence of Nakamurella multipartita type strain (Y-104).</title>
        <authorList>
            <person name="Tice H."/>
            <person name="Mayilraj S."/>
            <person name="Sims D."/>
            <person name="Lapidus A."/>
            <person name="Nolan M."/>
            <person name="Lucas S."/>
            <person name="Glavina Del Rio T."/>
            <person name="Copeland A."/>
            <person name="Cheng J.F."/>
            <person name="Meincke L."/>
            <person name="Bruce D."/>
            <person name="Goodwin L."/>
            <person name="Pitluck S."/>
            <person name="Ivanova N."/>
            <person name="Mavromatis K."/>
            <person name="Ovchinnikova G."/>
            <person name="Pati A."/>
            <person name="Chen A."/>
            <person name="Palaniappan K."/>
            <person name="Land M."/>
            <person name="Hauser L."/>
            <person name="Chang Y.J."/>
            <person name="Jeffries C.D."/>
            <person name="Detter J.C."/>
            <person name="Brettin T."/>
            <person name="Rohde M."/>
            <person name="Goker M."/>
            <person name="Bristow J."/>
            <person name="Eisen J.A."/>
            <person name="Markowitz V."/>
            <person name="Hugenholtz P."/>
            <person name="Kyrpides N.C."/>
            <person name="Klenk H.P."/>
            <person name="Chen F."/>
        </authorList>
    </citation>
    <scope>NUCLEOTIDE SEQUENCE [LARGE SCALE GENOMIC DNA]</scope>
    <source>
        <strain evidence="4">ATCC 700099 / DSM 44233 / CIP 104796 / JCM 9543 / NBRC 105858 / Y-104</strain>
    </source>
</reference>
<accession>C8XFR8</accession>
<protein>
    <submittedName>
        <fullName evidence="3">UspA domain protein</fullName>
    </submittedName>
</protein>
<keyword evidence="4" id="KW-1185">Reference proteome</keyword>
<dbReference type="Gene3D" id="3.40.50.620">
    <property type="entry name" value="HUPs"/>
    <property type="match status" value="1"/>
</dbReference>
<evidence type="ECO:0000313" key="3">
    <source>
        <dbReference type="EMBL" id="ACV78029.1"/>
    </source>
</evidence>